<reference evidence="1" key="1">
    <citation type="submission" date="2022-01" db="EMBL/GenBank/DDBJ databases">
        <authorList>
            <person name="King R."/>
        </authorList>
    </citation>
    <scope>NUCLEOTIDE SEQUENCE</scope>
</reference>
<dbReference type="OrthoDB" id="410404at2759"/>
<dbReference type="EMBL" id="OV725083">
    <property type="protein sequence ID" value="CAH1407393.1"/>
    <property type="molecule type" value="Genomic_DNA"/>
</dbReference>
<protein>
    <submittedName>
        <fullName evidence="1">Uncharacterized protein</fullName>
    </submittedName>
</protein>
<evidence type="ECO:0000313" key="1">
    <source>
        <dbReference type="EMBL" id="CAH1407393.1"/>
    </source>
</evidence>
<dbReference type="Proteomes" id="UP001152798">
    <property type="component" value="Chromosome 7"/>
</dbReference>
<keyword evidence="2" id="KW-1185">Reference proteome</keyword>
<accession>A0A9P0MU94</accession>
<sequence>MVRLWPKHHIVVYAASNYDAILVARMTNNTIPKKIEAGVAGDARSILGVRSWMAAAPVANGRAHLLIKAKPSKLNISENEQRTLRELSQNVKTSHSKDQKHRLVSHFATDKTGFSLTRLTPSPSFASDFHVRRGPGSA</sequence>
<organism evidence="1 2">
    <name type="scientific">Nezara viridula</name>
    <name type="common">Southern green stink bug</name>
    <name type="synonym">Cimex viridulus</name>
    <dbReference type="NCBI Taxonomy" id="85310"/>
    <lineage>
        <taxon>Eukaryota</taxon>
        <taxon>Metazoa</taxon>
        <taxon>Ecdysozoa</taxon>
        <taxon>Arthropoda</taxon>
        <taxon>Hexapoda</taxon>
        <taxon>Insecta</taxon>
        <taxon>Pterygota</taxon>
        <taxon>Neoptera</taxon>
        <taxon>Paraneoptera</taxon>
        <taxon>Hemiptera</taxon>
        <taxon>Heteroptera</taxon>
        <taxon>Panheteroptera</taxon>
        <taxon>Pentatomomorpha</taxon>
        <taxon>Pentatomoidea</taxon>
        <taxon>Pentatomidae</taxon>
        <taxon>Pentatominae</taxon>
        <taxon>Nezara</taxon>
    </lineage>
</organism>
<evidence type="ECO:0000313" key="2">
    <source>
        <dbReference type="Proteomes" id="UP001152798"/>
    </source>
</evidence>
<name>A0A9P0MU94_NEZVI</name>
<gene>
    <name evidence="1" type="ORF">NEZAVI_LOCUS15113</name>
</gene>
<proteinExistence type="predicted"/>
<dbReference type="AlphaFoldDB" id="A0A9P0MU94"/>